<dbReference type="Proteomes" id="UP000027265">
    <property type="component" value="Unassembled WGS sequence"/>
</dbReference>
<feature type="region of interest" description="Disordered" evidence="1">
    <location>
        <begin position="54"/>
        <end position="90"/>
    </location>
</feature>
<gene>
    <name evidence="2" type="ORF">JAAARDRAFT_33946</name>
</gene>
<dbReference type="EMBL" id="KL197716">
    <property type="protein sequence ID" value="KDQ59210.1"/>
    <property type="molecule type" value="Genomic_DNA"/>
</dbReference>
<name>A0A067PZ92_9AGAM</name>
<reference evidence="3" key="1">
    <citation type="journal article" date="2014" name="Proc. Natl. Acad. Sci. U.S.A.">
        <title>Extensive sampling of basidiomycete genomes demonstrates inadequacy of the white-rot/brown-rot paradigm for wood decay fungi.</title>
        <authorList>
            <person name="Riley R."/>
            <person name="Salamov A.A."/>
            <person name="Brown D.W."/>
            <person name="Nagy L.G."/>
            <person name="Floudas D."/>
            <person name="Held B.W."/>
            <person name="Levasseur A."/>
            <person name="Lombard V."/>
            <person name="Morin E."/>
            <person name="Otillar R."/>
            <person name="Lindquist E.A."/>
            <person name="Sun H."/>
            <person name="LaButti K.M."/>
            <person name="Schmutz J."/>
            <person name="Jabbour D."/>
            <person name="Luo H."/>
            <person name="Baker S.E."/>
            <person name="Pisabarro A.G."/>
            <person name="Walton J.D."/>
            <person name="Blanchette R.A."/>
            <person name="Henrissat B."/>
            <person name="Martin F."/>
            <person name="Cullen D."/>
            <person name="Hibbett D.S."/>
            <person name="Grigoriev I.V."/>
        </authorList>
    </citation>
    <scope>NUCLEOTIDE SEQUENCE [LARGE SCALE GENOMIC DNA]</scope>
    <source>
        <strain evidence="3">MUCL 33604</strain>
    </source>
</reference>
<protein>
    <submittedName>
        <fullName evidence="2">Uncharacterized protein</fullName>
    </submittedName>
</protein>
<feature type="compositionally biased region" description="Basic residues" evidence="1">
    <location>
        <begin position="200"/>
        <end position="209"/>
    </location>
</feature>
<feature type="compositionally biased region" description="Low complexity" evidence="1">
    <location>
        <begin position="61"/>
        <end position="72"/>
    </location>
</feature>
<dbReference type="AlphaFoldDB" id="A0A067PZ92"/>
<evidence type="ECO:0000313" key="3">
    <source>
        <dbReference type="Proteomes" id="UP000027265"/>
    </source>
</evidence>
<dbReference type="STRING" id="933084.A0A067PZ92"/>
<accession>A0A067PZ92</accession>
<proteinExistence type="predicted"/>
<dbReference type="InParanoid" id="A0A067PZ92"/>
<evidence type="ECO:0000256" key="1">
    <source>
        <dbReference type="SAM" id="MobiDB-lite"/>
    </source>
</evidence>
<organism evidence="2 3">
    <name type="scientific">Jaapia argillacea MUCL 33604</name>
    <dbReference type="NCBI Taxonomy" id="933084"/>
    <lineage>
        <taxon>Eukaryota</taxon>
        <taxon>Fungi</taxon>
        <taxon>Dikarya</taxon>
        <taxon>Basidiomycota</taxon>
        <taxon>Agaricomycotina</taxon>
        <taxon>Agaricomycetes</taxon>
        <taxon>Agaricomycetidae</taxon>
        <taxon>Jaapiales</taxon>
        <taxon>Jaapiaceae</taxon>
        <taxon>Jaapia</taxon>
    </lineage>
</organism>
<evidence type="ECO:0000313" key="2">
    <source>
        <dbReference type="EMBL" id="KDQ59210.1"/>
    </source>
</evidence>
<dbReference type="OrthoDB" id="424402at2759"/>
<keyword evidence="3" id="KW-1185">Reference proteome</keyword>
<feature type="region of interest" description="Disordered" evidence="1">
    <location>
        <begin position="197"/>
        <end position="224"/>
    </location>
</feature>
<sequence length="224" mass="24698">MSSNTEEISVPLVPETELRAVPQIRITSHGKIRTWVEYSLNLLENTADAAVTFHTLPPPKSSSRTENSSVESRTLDDTGTSIEGHVPAESKSSKKLASSAACIPRLVSVVEIIKREFLKKAPATAGQVGGLHQYNEIGYVEENGSAADLHIVLQLNGSKFLKQQRTPFIKVTLSRQRLPETVLDKVTYQTPITKTLSRSARARAKKRSKKDGEKFAATEEMIEE</sequence>
<dbReference type="HOGENOM" id="CLU_074862_0_0_1"/>